<evidence type="ECO:0000313" key="2">
    <source>
        <dbReference type="EMBL" id="GIY93239.1"/>
    </source>
</evidence>
<gene>
    <name evidence="2" type="ORF">CEXT_419951</name>
</gene>
<proteinExistence type="predicted"/>
<reference evidence="2 3" key="1">
    <citation type="submission" date="2021-06" db="EMBL/GenBank/DDBJ databases">
        <title>Caerostris extrusa draft genome.</title>
        <authorList>
            <person name="Kono N."/>
            <person name="Arakawa K."/>
        </authorList>
    </citation>
    <scope>NUCLEOTIDE SEQUENCE [LARGE SCALE GENOMIC DNA]</scope>
</reference>
<dbReference type="EMBL" id="BPLR01017646">
    <property type="protein sequence ID" value="GIY93239.1"/>
    <property type="molecule type" value="Genomic_DNA"/>
</dbReference>
<evidence type="ECO:0000256" key="1">
    <source>
        <dbReference type="SAM" id="MobiDB-lite"/>
    </source>
</evidence>
<dbReference type="AlphaFoldDB" id="A0AAV4XGP4"/>
<evidence type="ECO:0000313" key="3">
    <source>
        <dbReference type="Proteomes" id="UP001054945"/>
    </source>
</evidence>
<organism evidence="2 3">
    <name type="scientific">Caerostris extrusa</name>
    <name type="common">Bark spider</name>
    <name type="synonym">Caerostris bankana</name>
    <dbReference type="NCBI Taxonomy" id="172846"/>
    <lineage>
        <taxon>Eukaryota</taxon>
        <taxon>Metazoa</taxon>
        <taxon>Ecdysozoa</taxon>
        <taxon>Arthropoda</taxon>
        <taxon>Chelicerata</taxon>
        <taxon>Arachnida</taxon>
        <taxon>Araneae</taxon>
        <taxon>Araneomorphae</taxon>
        <taxon>Entelegynae</taxon>
        <taxon>Araneoidea</taxon>
        <taxon>Araneidae</taxon>
        <taxon>Caerostris</taxon>
    </lineage>
</organism>
<feature type="region of interest" description="Disordered" evidence="1">
    <location>
        <begin position="68"/>
        <end position="94"/>
    </location>
</feature>
<sequence>MGDVFNPRLESHWNPICQVSEKCVLLAILNSSCLSKQKGKKGSLQSKTRRVSLRIHPKQIHRTIANSIKAAKQKPSSSWGHSSEKATPNASKSK</sequence>
<accession>A0AAV4XGP4</accession>
<keyword evidence="3" id="KW-1185">Reference proteome</keyword>
<comment type="caution">
    <text evidence="2">The sequence shown here is derived from an EMBL/GenBank/DDBJ whole genome shotgun (WGS) entry which is preliminary data.</text>
</comment>
<feature type="compositionally biased region" description="Polar residues" evidence="1">
    <location>
        <begin position="74"/>
        <end position="94"/>
    </location>
</feature>
<dbReference type="Proteomes" id="UP001054945">
    <property type="component" value="Unassembled WGS sequence"/>
</dbReference>
<name>A0AAV4XGP4_CAEEX</name>
<protein>
    <submittedName>
        <fullName evidence="2">Uncharacterized protein</fullName>
    </submittedName>
</protein>